<dbReference type="NCBIfam" id="TIGR04131">
    <property type="entry name" value="Bac_Flav_CTERM"/>
    <property type="match status" value="1"/>
</dbReference>
<feature type="domain" description="PKD" evidence="1">
    <location>
        <begin position="5553"/>
        <end position="5635"/>
    </location>
</feature>
<dbReference type="InterPro" id="IPR013783">
    <property type="entry name" value="Ig-like_fold"/>
</dbReference>
<feature type="domain" description="PKD" evidence="1">
    <location>
        <begin position="251"/>
        <end position="300"/>
    </location>
</feature>
<dbReference type="EMBL" id="JABANE010000007">
    <property type="protein sequence ID" value="NME67107.1"/>
    <property type="molecule type" value="Genomic_DNA"/>
</dbReference>
<dbReference type="InterPro" id="IPR000601">
    <property type="entry name" value="PKD_dom"/>
</dbReference>
<feature type="domain" description="PKD" evidence="1">
    <location>
        <begin position="5666"/>
        <end position="5730"/>
    </location>
</feature>
<proteinExistence type="predicted"/>
<sequence length="6056" mass="664972">MNKSVLRTLLFLIICTLSLLVNRLHAQTIIREYNGTTYSDPNVVISGCGGVAIEFSISPQANHSYSNYQWSRIENSVTQPPFSNLPTPFEQFNTTGVYGMTVTFDEYDSILTTTTTRTITTGLNIIEVFDQPEGSFFADHQSICIGETITLTQTTPGTFTSLSFLVDNQLYPLTGNSTTVTLNNPGDYDVVLSGTTTDGCQFIYRQNDYIHVEKPYSTSFTASQTLSCNTTQNVTFTATSTDIDGGNVSPTYFWDFGDGSLDTTSINTVTHTFDSSLGSDFNVTVGTESNNCSGTVNNSIDIYFRSISTLYGTPTVSGDCDEHILTYTPSAIDPQLVGMNVTWDFGDGSSPTVHSIGDVVSHSFSNATPNPLNVTVTATLNGVADNSCSYTDPQVIPILPQGGISISSNELEYCNENFNVIVQANNLQNVSAFYWVLDGDTGNPIGNNAMIDTIAVSGTGSHTIELYFDAQTGDTNDNCALNSIDVYSAPLTLTAAGQTQACEPANDTFFGSSTWIDQTGTTVTNPFAVDSEEWMVINTVNDDTTYYSTNPLNFSNLGHGSYRITYSMTLDSIGANPQCQYSSIDYLYEVGEVFDYPTLNVDTNPICIRSVVNFSTTTTADTAGLGLSGEYPIIYEYRYGSNLDWVDVGTDGLGTYFYGDIVDDNRTALPGVFQVQLRALVNGCPGEPTTVFITIEPSEAEHEMTTDDCNPTTLSFVNNSLGTADTDYRWTLTITPPSQPAVTWTSPITKDENFNFLAEPDFPTFAGYTQGEIPESSQVFVRIEAMEPGNGCSDTEDTTFFMPGPLPQLAPTPQTSTGTCVNDNLSFDAGDGNLGDTYVWTFTHIADPTIQYTFSSNTSTVNTTFPIPGDYNGTVDVTTTGGCSFNDTVGPIQITGGSVTINGPNNGCVGDNFTFEGVNLMYSPTSPNYTWKVDGVDQASGTATGGNIPDLTGVTFASANSPQSTPHTITLELEVNGCTADYTHSIIVTRPDFSFPAPHSDFISFDYLCDEIVTVVDLDLDDNEVYNLNTSTITYSIGGSPLTPVSQSNDEARLSIAAGTYTMNVNVQDEFGCSSDNTLTFTVPTMRELEADFTPNTTSLVCPGFISFGDSLFETSGHTTRRQDLDNTNTLYDVDISSWEWDFDADGTVDATTTTGSVTHYYDRPGQYKAIVTVTDAQGCQDVSDSVTIEVGGTSGSYEILKKIGFEPATTSMVAHPVMDPNTDITNTIYQWSSGHGLLGSDSLQTFTYNSTIGGVNLSTITPNLTFLDENGCSYPADYSGDMTILKCPDISNPDITLCTDNGPYTLDIEDLSWSSQFSTTDTIETVDYIYTWELQYRWFVDGNPISQVNGGHDTEVTFSFGPIDTNPFVINPDDADGKLYTIQATIIASYVDKNDASNNALNVSECVMTDNIRVIFNPTPVASFTNTEVCGGDATTLDASTTAFGTYTRGTIANYEWDIDNDGTYDFNTASAVSTYTFPGQGVYPVTLRVTSADGCIHQTTEDSVVVNSIPVGDFTYSNVCQSFGIQFNDQSSITPVTDDEIVRWDWDFNNNGTFDIGGTDTLIHRSPQVSFDTLRDNYNTGAIIGTNVVLRPRLRVTTNKGCTFDYVPSTDSLLVFSFDDPVANLSAQRTSDALSNEVCLGQEMQFNDLSTVSNANIASYIGSGVLPAGVNDINAWVWDFGDGNWSSIQNPAHTYANEGTYTVRLMVTTARGCSHNNSITVHVRENPDPEIGTDSLIVCDDQTVSLRPIANDSTNFAYTWSKLTGPTNGTIIENNLNSHTATVDVNESNFNAGESVIDVRYQLGIVDNNHPTACTTFDTVDVQFHRFPNIDLDTTLMACDTSAYYEALPFGAETINGFTYQWTQVYLTGGTVTETSLTDQNFTVRPNSYNDGSTIIRSKYYIDVTNAIGCTDRDSIEFEFYRRPDFASLSHAYPTCNTSNRSLYVVDFHPFGLTESLPHNTAYDYTWSMSSSASDHNVDPSFLSALINQVTASDTVQNLSLDVVEDYFKDDSLNLWFEIDLHVENSFDNTCLKDTSFIVNIERRPRELNLMDPRVDPCNLSVTLNHHTETLDFDYRWRATSTSAEYNGASIPDTYAQTRTLNFTDADFATGESQFTIVMNNRVRKNTSPRCGINRNISLNFFRTPDINFSETWPSGNNCATNVMLSSGSEVIPGFNYTWVQTSVSNGTVNHDATNNKDINLSVGSWNTGETVITVTYELTVTNSASTTCMDVESYTIEFHRTPEISYNPTALNCALVDTVTANNEALNTATFTWVENTVSGGTLNTTDNGNEYIIEVDNFDPTSHRIDGNYTVNIANSTASTCDNDTTFDIVFYRTPDIAFTDTRTDSCALTNTFRPFGTTAITGYNYQWRELYVNGGVITTNTLTDQDLTFNVTSFDQDTAFIDVAYELYVENSDATGCSDIDTVMFQFYRTPNLNVFRKQKPNSECGLTVELYPLDTVEVINHTEGFDYTWILDVSTVTGAPSNTLPASVITDITNQVNTQNFNLNMPLTAFDAGSNEITFELDLNIEHSASGVNCAVDSTILLSFKRPPVIDMVEVKADSCALSTTLQPFGTETITGFNYDWEVVSITNYTNTTYGVGQTFTTQDLNINLVDSDFTPTEAKIEMIVSLEVQNQLSPADSSCIDIVRDTLIFYRTPEIATPFLSNKVNTCDHTATSEPFATNVNGFSYVWTKVGETDGAVTNSSLTDRQITVSLDTFATNSLQVDAQYRLRVFNTEYPDCYDEETVDFEFYRTPEMAFDDPMSYCASIDSSMTFRSTNEAYIHYGSDFYWNLNSISGGTIDSTAGGTEVFTIDVASWDIDAVHIDAEYTLSISNPSTHTCDDDTTFQITFFRTPEIQFASTKTDSCALADVIQPFNGEDIPLFTRTWRQLSVSGGTITQNSTNSDLDLDITANTFDLNSTTITVQYELTAVNSASASCVDKDTVEFYFYRTPNYDNYDEQQPLGFCGGLVQVSPLGLTEVINHNNGFDYTWTLDPTSVSGAGADGNTLSATILNTLSLNENSQNLNASVVDGDYENGAHILRFNMNLNIRHSNSNITCADSSKTVMFQYYRYPDINFSEQKADSCDLTTTLQPFGGEIINGFSYNWEIQNITGYDGSTYAVNDTYTTQNPSFTVTDDDFIDTESVIAITIELTAVNNEATLDNSCRNTQTYTFYFYRTPQIKTNFLSTKAQQCDNTGVASPFDTHINGYVYQWSLDSMSTTNGEVSGVVIDDSGLANRELNVLVDSFTDLHSIMTAHYKLRVINSNQPTCYAEDTVSFRFYRTPEVMLTSMTGSCQNAVMVSSTNEMLLDVDFDWTLISESGGTVVTNPANHDGNRTITFTAVDYDPTESEINSTYMITLLNSGESMCDDDTTFSFTLYRHPEINLTYTRSSADSCANALTIAPYAGEGISGFTNAWSEVSRTGGAITTSSLTDEDLTITLDTFAINSTRIDTRYLLTSFNTNSVACEDSMSLATTLYRQADFTNFNESRADGICGLEMTLSPLGLVENIPHNSGFDYTWSYDSVNVTGADNNILPTAVINSFYSQVNNQNLNLTLPIEAFADGSNKIEIPVTISIENTDQNSCVNAYNHTMVFYRPPVIDIEQSLTSCGVANTITSFGTENVSSAFNFNWSFTEVGGTVTNSSLTDQDLTFTNPVFNNGSDTIRINVALIVENIENTTCQADTAFTFLFYKEPVINFTQSLTGCDSINLIQPHGTEILNGFTYVWEETQRSGGQLGITSGYSLSTQDIELEMVSFDSGSHKIDAEYKLTASNTDTLGNALCSDIDSTSFTILRVPSINIQQTLSAGDCGLTNTITTFGTETITGFVYEWKPVTVLGGTINHSSTTTQNVTFDTPVFDASSHQIDVTYTVVARNAENPTTCFDTETVTFTFYRTPDINLAYTRATADSCSNALTISPFANEAIGSYNNTWSEVSRTGGTITTSTNTNYENITLTVNTFDLNSTRIDTRYLLETYNRNATSCEDSMSIATTLYRQADFTNFNESRADGICGLEMTLSPLGTTEIIAHNSGFDYTWSYDSLNVTGADNNRLPSAVINSFYTQVNSQNLSLTLPLEAFADGSNKIEIPVTISIENTDQNSCVNDYNHTMVFYRPPVIDIQQSLAGCGVTNTITPFGNENVSSAFTFNWSFTEVGGSISNSSLTDQDLTFNNPVFDNGSDTIRINVALTVENNENTTCQADTAFTFLFYKEPVISFTQSITNCDSVNLIRPFGTEVLNGYDYAWQQTQLSGGQVVIASGYSMSTQDIELEKSSFDLGSHKIDARYELTVTNNDTLGNQVCADTESANFTILRVPSIDIQQSLIAGDCGSTNTVTTFGNETISGFVYEWTPQTVTGGTISISSSSTQNVVFDSPTFDPTSNRIDVTYNVVVRNSENPTTCFDTETVSFTFYRTPDATLQPISSVCSSSSILLTTQESYVPNFNYLWTLIDTRVDHNPNTETLVAPQVVQNDNTYTLNSPVDIEGFFPTGSSEITYEYEVSVENSQSPGCTDKDTIEATFFRVPILKSTQSLDSTNCELVNVIRPFGTESIPNYTYNWTELAVNGGTIDVTYLDAQNQDAQFTVTAFDSLSHRIDVSYRVIITNNAGACTGNETYNFTFFRTPQASLSHLNLTLACMDSDVVLFPIDSENVGFTYQWTPISVMTDNGIDLLASNIKPLESNLNTHTLTLNHSPSFPQNAVRVTSVYELTVTNSDNLCTSTDQVTVIFDRDALLSLNVNNFSTCDQNDLTLQTVEPRTDNYTYTWSIDSIYTDNGASISSLSNVNTATVGSMTIDGDPSDFPSGSALITAKYNVHAENQLNADCDADTSYTVTIARQPMISFTDNHAGCALDSVTIKPFGNEIINGFNYNWSIVNIDGYNGNSASLLSSQNNDQNIDIHFSNTDFSTGRSQIEVTFELTVDNPNESGCGDTQQHTLVFFRVPMIDFTVTKAGNDSCANEMTISPFNEVVSDYTYQWSMLSSTNGTVSMANDQVRDLVLNNPVFDQGETRIDLRYQLQITNNNVNASQPCITTEEISVSFFKTPILENDLLTNAIDCNSNAKLKALTFGINSSQEDNYVFDWSINNLSGGTIDTVSVLDSLLIDVNTFNQGSGEINFAINLDAHNTYQYNTCLANDTRSLTFYRTPQISLNTSASDLCEDNQFTITTGEELVSHFDYNWTINITDDIGNNTGAVDSTSNGSRGHELVFSNPTFPIGASYIEIEATLNVSNGNSGCTDSETITLRFHKQPELSITSSSPSSCDSNTITLRPTQNEVTNFTYTWERLSIVSEINTTDGANIGISSMSDYEVTLDSPTFPTGSAQVSAWYKLTVSNPENPYCTMVSDSIEVTFFRSPVTALGEDIQVSCDSTLIATTPINEELIGNFSYNWVINRIDSDKRESDPNAQITINNATEYKPTFEVTNIPDDASSVTAYISLTTENQLNSCGSSTDEIAVTFLRTPTVSLPDDMADCQERTFLLSPNETEWTGMDYEWEVIHSTGGSVNAQNNMNSYLASLSDPVFNSNSFEINSTVVLRVNNKLNANCIAVDTMNIMFHRTPIAHFVVDKGFGCQEELMHFSTRNAEVPHEGSVFEWDFDNNGSYEIQTSGDTTYTFNTVGDHPVNMRIITPAGCISETFTSVVPIHEIPTPSFTFSDICIGEVAQFVNTTAQLTQSGDHGVKAVKWDFDYNETNGALFDAFETNASFQYPEAGTFKVLVEVTNNGGCTNTYIDSITVTPLPVVTLASDIWICEGLTTTLSPEVDVPVSFQWNTGQTTKDIEVAPAKETTYTLTVTNNQGCINTHDITVHVIPDIDMDSEQESCETEAITFDARIPEYEGTVQTYAWSTGETTPTIDVLENGTYSVTTMVEHTSGTMCEFTHEFKATFHPNPEMVLEDTTFCFEFGDLLQVGAVEGNNFTYQWNTGETSRVVTRDRSGVYTVMVTDETHSTRCTTIDTISVNQICPARMNTPNAFTPNGDGINDEFLLEPAYAIDIDLHIFNNWGESIFHKEYKTSFEASSNGNGWNGQYKGADMISGNYTYTIRYVSEKDGSVTEITGQILLIR</sequence>
<keyword evidence="3" id="KW-1185">Reference proteome</keyword>
<comment type="caution">
    <text evidence="2">The sequence shown here is derived from an EMBL/GenBank/DDBJ whole genome shotgun (WGS) entry which is preliminary data.</text>
</comment>
<dbReference type="InterPro" id="IPR035986">
    <property type="entry name" value="PKD_dom_sf"/>
</dbReference>
<evidence type="ECO:0000313" key="2">
    <source>
        <dbReference type="EMBL" id="NME67107.1"/>
    </source>
</evidence>
<reference evidence="2 3" key="1">
    <citation type="submission" date="2020-04" db="EMBL/GenBank/DDBJ databases">
        <title>Flammeovirga sp. SR4, a novel species isolated from seawater.</title>
        <authorList>
            <person name="Wang X."/>
        </authorList>
    </citation>
    <scope>NUCLEOTIDE SEQUENCE [LARGE SCALE GENOMIC DNA]</scope>
    <source>
        <strain evidence="2 3">ATCC 23126</strain>
    </source>
</reference>
<dbReference type="PROSITE" id="PS50093">
    <property type="entry name" value="PKD"/>
    <property type="match status" value="7"/>
</dbReference>
<feature type="domain" description="PKD" evidence="1">
    <location>
        <begin position="1138"/>
        <end position="1191"/>
    </location>
</feature>
<dbReference type="RefSeq" id="WP_169655206.1">
    <property type="nucleotide sequence ID" value="NZ_JABANE010000007.1"/>
</dbReference>
<dbReference type="InterPro" id="IPR022409">
    <property type="entry name" value="PKD/Chitinase_dom"/>
</dbReference>
<dbReference type="SMART" id="SM00089">
    <property type="entry name" value="PKD"/>
    <property type="match status" value="9"/>
</dbReference>
<accession>A0A7X9P2B1</accession>
<protein>
    <submittedName>
        <fullName evidence="2">PKD domain-containing protein</fullName>
    </submittedName>
</protein>
<dbReference type="SUPFAM" id="SSF49299">
    <property type="entry name" value="PKD domain"/>
    <property type="match status" value="6"/>
</dbReference>
<evidence type="ECO:0000259" key="1">
    <source>
        <dbReference type="PROSITE" id="PS50093"/>
    </source>
</evidence>
<dbReference type="Gene3D" id="2.60.40.10">
    <property type="entry name" value="Immunoglobulins"/>
    <property type="match status" value="6"/>
</dbReference>
<dbReference type="Pfam" id="PF18911">
    <property type="entry name" value="PKD_4"/>
    <property type="match status" value="3"/>
</dbReference>
<feature type="domain" description="PKD" evidence="1">
    <location>
        <begin position="307"/>
        <end position="384"/>
    </location>
</feature>
<dbReference type="Pfam" id="PF13585">
    <property type="entry name" value="CHU_C"/>
    <property type="match status" value="1"/>
</dbReference>
<gene>
    <name evidence="2" type="ORF">HHU12_03925</name>
</gene>
<dbReference type="CDD" id="cd00146">
    <property type="entry name" value="PKD"/>
    <property type="match status" value="5"/>
</dbReference>
<dbReference type="InterPro" id="IPR026341">
    <property type="entry name" value="T9SS_type_B"/>
</dbReference>
<evidence type="ECO:0000313" key="3">
    <source>
        <dbReference type="Proteomes" id="UP000576082"/>
    </source>
</evidence>
<feature type="domain" description="PKD" evidence="1">
    <location>
        <begin position="1442"/>
        <end position="1513"/>
    </location>
</feature>
<dbReference type="Proteomes" id="UP000576082">
    <property type="component" value="Unassembled WGS sequence"/>
</dbReference>
<organism evidence="2 3">
    <name type="scientific">Flammeovirga aprica JL-4</name>
    <dbReference type="NCBI Taxonomy" id="694437"/>
    <lineage>
        <taxon>Bacteria</taxon>
        <taxon>Pseudomonadati</taxon>
        <taxon>Bacteroidota</taxon>
        <taxon>Cytophagia</taxon>
        <taxon>Cytophagales</taxon>
        <taxon>Flammeovirgaceae</taxon>
        <taxon>Flammeovirga</taxon>
    </lineage>
</organism>
<name>A0A7X9P2B1_9BACT</name>
<feature type="domain" description="PKD" evidence="1">
    <location>
        <begin position="1677"/>
        <end position="1725"/>
    </location>
</feature>
<dbReference type="Pfam" id="PF00801">
    <property type="entry name" value="PKD"/>
    <property type="match status" value="1"/>
</dbReference>